<dbReference type="EMBL" id="FXTA01000001">
    <property type="protein sequence ID" value="SMO39530.1"/>
    <property type="molecule type" value="Genomic_DNA"/>
</dbReference>
<dbReference type="EMBL" id="WKKG01000005">
    <property type="protein sequence ID" value="MRX68474.1"/>
    <property type="molecule type" value="Genomic_DNA"/>
</dbReference>
<keyword evidence="5" id="KW-1185">Reference proteome</keyword>
<reference evidence="2 5" key="2">
    <citation type="submission" date="2019-11" db="EMBL/GenBank/DDBJ databases">
        <title>Flavobacterium resistens genome.</title>
        <authorList>
            <person name="Wilson V.M."/>
            <person name="Newman J.D."/>
        </authorList>
    </citation>
    <scope>NUCLEOTIDE SEQUENCE [LARGE SCALE GENOMIC DNA]</scope>
    <source>
        <strain evidence="2 5">DSM 19382</strain>
    </source>
</reference>
<gene>
    <name evidence="2" type="ORF">GJU42_10930</name>
    <name evidence="3" type="ORF">SAMN06265349_101510</name>
</gene>
<dbReference type="RefSeq" id="WP_142449213.1">
    <property type="nucleotide sequence ID" value="NZ_FXTA01000001.1"/>
</dbReference>
<evidence type="ECO:0000313" key="5">
    <source>
        <dbReference type="Proteomes" id="UP000468990"/>
    </source>
</evidence>
<dbReference type="Proteomes" id="UP000468990">
    <property type="component" value="Unassembled WGS sequence"/>
</dbReference>
<keyword evidence="1" id="KW-1133">Transmembrane helix</keyword>
<evidence type="ECO:0000313" key="2">
    <source>
        <dbReference type="EMBL" id="MRX68474.1"/>
    </source>
</evidence>
<name>A0A521AYE3_9FLAO</name>
<proteinExistence type="predicted"/>
<dbReference type="OrthoDB" id="1358231at2"/>
<protein>
    <submittedName>
        <fullName evidence="3">Uncharacterized protein</fullName>
    </submittedName>
</protein>
<accession>A0A521AYE3</accession>
<organism evidence="3 4">
    <name type="scientific">Flavobacterium resistens</name>
    <dbReference type="NCBI Taxonomy" id="443612"/>
    <lineage>
        <taxon>Bacteria</taxon>
        <taxon>Pseudomonadati</taxon>
        <taxon>Bacteroidota</taxon>
        <taxon>Flavobacteriia</taxon>
        <taxon>Flavobacteriales</taxon>
        <taxon>Flavobacteriaceae</taxon>
        <taxon>Flavobacterium</taxon>
    </lineage>
</organism>
<evidence type="ECO:0000313" key="3">
    <source>
        <dbReference type="EMBL" id="SMO39530.1"/>
    </source>
</evidence>
<keyword evidence="1" id="KW-0812">Transmembrane</keyword>
<dbReference type="AlphaFoldDB" id="A0A521AYE3"/>
<evidence type="ECO:0000256" key="1">
    <source>
        <dbReference type="SAM" id="Phobius"/>
    </source>
</evidence>
<feature type="transmembrane region" description="Helical" evidence="1">
    <location>
        <begin position="6"/>
        <end position="23"/>
    </location>
</feature>
<reference evidence="3 4" key="1">
    <citation type="submission" date="2017-05" db="EMBL/GenBank/DDBJ databases">
        <authorList>
            <person name="Varghese N."/>
            <person name="Submissions S."/>
        </authorList>
    </citation>
    <scope>NUCLEOTIDE SEQUENCE [LARGE SCALE GENOMIC DNA]</scope>
    <source>
        <strain evidence="3 4">DSM 19382</strain>
    </source>
</reference>
<dbReference type="Proteomes" id="UP000317289">
    <property type="component" value="Unassembled WGS sequence"/>
</dbReference>
<sequence length="131" mass="15151">MKTIKVISVVLFLGMFFLYLNFFSSFVMPWQKEDAINAALSWGQLNEIPKDAAIFHLEKRGSMFTRQFIIEFTSSEDSIKNWILKSRGFRNVKPEIKNGIKTYEIHPRDSDALGGKVEIEGNRVLINMSWS</sequence>
<evidence type="ECO:0000313" key="4">
    <source>
        <dbReference type="Proteomes" id="UP000317289"/>
    </source>
</evidence>
<keyword evidence="1" id="KW-0472">Membrane</keyword>